<evidence type="ECO:0000259" key="5">
    <source>
        <dbReference type="Pfam" id="PF01266"/>
    </source>
</evidence>
<dbReference type="SUPFAM" id="SSF54373">
    <property type="entry name" value="FAD-linked reductases, C-terminal domain"/>
    <property type="match status" value="1"/>
</dbReference>
<proteinExistence type="predicted"/>
<keyword evidence="4" id="KW-0560">Oxidoreductase</keyword>
<dbReference type="InterPro" id="IPR045170">
    <property type="entry name" value="MTOX"/>
</dbReference>
<protein>
    <submittedName>
        <fullName evidence="6">Sarcosine oxidase</fullName>
    </submittedName>
</protein>
<dbReference type="AlphaFoldDB" id="A0A1I5RIC4"/>
<sequence>MTFEKGVDMDAEVAVIGVGTMGSMAMWRLAERGVEAIGFERYAPGHDLGAAGGNTRLFRLAYMEGAHYVPLLKQALGLWGELSEVSATNLLVQCGGLNIGRREDPSMRQVAESARVHGLKLLPLGRAEMADRYPQHVLAEDDMAYFDPEAGFLRSEQAVVAAADRAESLGARILRRHRVERVEPRRDGVVIEAAGSTWKVRTAILAMGSWAPSWLPPELARHLRPKRVLLSWFAPAYVQDFEPEVFPVFTRQSGGDFLYGAPTADHASVKVCGIRPSDIDDPDTFERRHDPDELTSMAELLTSHVTGLHPYPVRSAGFTDLYSSDGHGITGRHPRLPNVVLAGGYSGRGFKLAPAVGDAVARLATGETVPDIAFMAPDRFAGGRR</sequence>
<evidence type="ECO:0000256" key="4">
    <source>
        <dbReference type="ARBA" id="ARBA00023002"/>
    </source>
</evidence>
<dbReference type="RefSeq" id="WP_083598308.1">
    <property type="nucleotide sequence ID" value="NZ_FOVH01000015.1"/>
</dbReference>
<keyword evidence="7" id="KW-1185">Reference proteome</keyword>
<evidence type="ECO:0000313" key="6">
    <source>
        <dbReference type="EMBL" id="SFP58283.1"/>
    </source>
</evidence>
<keyword evidence="3" id="KW-0274">FAD</keyword>
<dbReference type="GO" id="GO:0050660">
    <property type="term" value="F:flavin adenine dinucleotide binding"/>
    <property type="evidence" value="ECO:0007669"/>
    <property type="project" value="InterPro"/>
</dbReference>
<evidence type="ECO:0000256" key="1">
    <source>
        <dbReference type="ARBA" id="ARBA00001974"/>
    </source>
</evidence>
<dbReference type="Proteomes" id="UP000183413">
    <property type="component" value="Unassembled WGS sequence"/>
</dbReference>
<dbReference type="InParanoid" id="A0A1I5RIC4"/>
<evidence type="ECO:0000256" key="3">
    <source>
        <dbReference type="ARBA" id="ARBA00022827"/>
    </source>
</evidence>
<gene>
    <name evidence="6" type="ORF">SAMN04489713_115132</name>
</gene>
<dbReference type="Gene3D" id="3.30.9.10">
    <property type="entry name" value="D-Amino Acid Oxidase, subunit A, domain 2"/>
    <property type="match status" value="1"/>
</dbReference>
<name>A0A1I5RIC4_9ACTN</name>
<dbReference type="NCBIfam" id="NF008425">
    <property type="entry name" value="PRK11259.1"/>
    <property type="match status" value="1"/>
</dbReference>
<dbReference type="InterPro" id="IPR036188">
    <property type="entry name" value="FAD/NAD-bd_sf"/>
</dbReference>
<comment type="cofactor">
    <cofactor evidence="1">
        <name>FAD</name>
        <dbReference type="ChEBI" id="CHEBI:57692"/>
    </cofactor>
</comment>
<accession>A0A1I5RIC4</accession>
<dbReference type="InterPro" id="IPR006076">
    <property type="entry name" value="FAD-dep_OxRdtase"/>
</dbReference>
<dbReference type="PANTHER" id="PTHR10961">
    <property type="entry name" value="PEROXISOMAL SARCOSINE OXIDASE"/>
    <property type="match status" value="1"/>
</dbReference>
<evidence type="ECO:0000256" key="2">
    <source>
        <dbReference type="ARBA" id="ARBA00022630"/>
    </source>
</evidence>
<dbReference type="eggNOG" id="COG0665">
    <property type="taxonomic scope" value="Bacteria"/>
</dbReference>
<organism evidence="6 7">
    <name type="scientific">Actinomadura madurae</name>
    <dbReference type="NCBI Taxonomy" id="1993"/>
    <lineage>
        <taxon>Bacteria</taxon>
        <taxon>Bacillati</taxon>
        <taxon>Actinomycetota</taxon>
        <taxon>Actinomycetes</taxon>
        <taxon>Streptosporangiales</taxon>
        <taxon>Thermomonosporaceae</taxon>
        <taxon>Actinomadura</taxon>
    </lineage>
</organism>
<dbReference type="Pfam" id="PF01266">
    <property type="entry name" value="DAO"/>
    <property type="match status" value="1"/>
</dbReference>
<evidence type="ECO:0000313" key="7">
    <source>
        <dbReference type="Proteomes" id="UP000183413"/>
    </source>
</evidence>
<dbReference type="EMBL" id="FOVH01000015">
    <property type="protein sequence ID" value="SFP58283.1"/>
    <property type="molecule type" value="Genomic_DNA"/>
</dbReference>
<reference evidence="6 7" key="1">
    <citation type="submission" date="2016-10" db="EMBL/GenBank/DDBJ databases">
        <authorList>
            <person name="de Groot N.N."/>
        </authorList>
    </citation>
    <scope>NUCLEOTIDE SEQUENCE [LARGE SCALE GENOMIC DNA]</scope>
    <source>
        <strain evidence="6 7">DSM 43067</strain>
    </source>
</reference>
<dbReference type="SUPFAM" id="SSF51905">
    <property type="entry name" value="FAD/NAD(P)-binding domain"/>
    <property type="match status" value="1"/>
</dbReference>
<dbReference type="Gene3D" id="3.50.50.60">
    <property type="entry name" value="FAD/NAD(P)-binding domain"/>
    <property type="match status" value="1"/>
</dbReference>
<keyword evidence="2" id="KW-0285">Flavoprotein</keyword>
<dbReference type="PANTHER" id="PTHR10961:SF7">
    <property type="entry name" value="FAD DEPENDENT OXIDOREDUCTASE DOMAIN-CONTAINING PROTEIN"/>
    <property type="match status" value="1"/>
</dbReference>
<feature type="domain" description="FAD dependent oxidoreductase" evidence="5">
    <location>
        <begin position="13"/>
        <end position="363"/>
    </location>
</feature>
<dbReference type="GO" id="GO:0008115">
    <property type="term" value="F:sarcosine oxidase activity"/>
    <property type="evidence" value="ECO:0007669"/>
    <property type="project" value="TreeGrafter"/>
</dbReference>
<dbReference type="STRING" id="1993.SAMN04489713_115132"/>